<dbReference type="EMBL" id="KI536799">
    <property type="protein sequence ID" value="ESR47429.1"/>
    <property type="molecule type" value="Genomic_DNA"/>
</dbReference>
<protein>
    <submittedName>
        <fullName evidence="2">Uncharacterized protein</fullName>
    </submittedName>
</protein>
<keyword evidence="1" id="KW-0812">Transmembrane</keyword>
<sequence>MDHTRGSFRFSWSQSGPYNRMTDAKHAAQMSCYVGGPHLTDHPFFLSALNFSHESCIAILLIFIFLGNLINDKNNCSKNTLTLIKMRRILLIILFAKDPGNIQKE</sequence>
<evidence type="ECO:0000256" key="1">
    <source>
        <dbReference type="SAM" id="Phobius"/>
    </source>
</evidence>
<keyword evidence="1" id="KW-0472">Membrane</keyword>
<gene>
    <name evidence="2" type="ORF">CICLE_v10002919mg</name>
</gene>
<proteinExistence type="predicted"/>
<dbReference type="KEGG" id="cic:CICLE_v10002919mg"/>
<dbReference type="AlphaFoldDB" id="V4V5Y8"/>
<dbReference type="Proteomes" id="UP000030687">
    <property type="component" value="Unassembled WGS sequence"/>
</dbReference>
<reference evidence="2 3" key="1">
    <citation type="submission" date="2013-10" db="EMBL/GenBank/DDBJ databases">
        <authorList>
            <consortium name="International Citrus Genome Consortium"/>
            <person name="Jenkins J."/>
            <person name="Schmutz J."/>
            <person name="Prochnik S."/>
            <person name="Rokhsar D."/>
            <person name="Gmitter F."/>
            <person name="Ollitrault P."/>
            <person name="Machado M."/>
            <person name="Talon M."/>
            <person name="Wincker P."/>
            <person name="Jaillon O."/>
            <person name="Morgante M."/>
        </authorList>
    </citation>
    <scope>NUCLEOTIDE SEQUENCE</scope>
    <source>
        <strain evidence="3">cv. Clemenules</strain>
    </source>
</reference>
<keyword evidence="1" id="KW-1133">Transmembrane helix</keyword>
<keyword evidence="3" id="KW-1185">Reference proteome</keyword>
<name>V4V5Y8_CITCL</name>
<evidence type="ECO:0000313" key="3">
    <source>
        <dbReference type="Proteomes" id="UP000030687"/>
    </source>
</evidence>
<evidence type="ECO:0000313" key="2">
    <source>
        <dbReference type="EMBL" id="ESR47429.1"/>
    </source>
</evidence>
<accession>V4V5Y8</accession>
<dbReference type="Gramene" id="ESR47429">
    <property type="protein sequence ID" value="ESR47429"/>
    <property type="gene ID" value="CICLE_v10002919mg"/>
</dbReference>
<dbReference type="InParanoid" id="V4V5Y8"/>
<organism evidence="2 3">
    <name type="scientific">Citrus clementina</name>
    <name type="common">Clementine</name>
    <name type="synonym">Citrus deliciosa x Citrus sinensis</name>
    <dbReference type="NCBI Taxonomy" id="85681"/>
    <lineage>
        <taxon>Eukaryota</taxon>
        <taxon>Viridiplantae</taxon>
        <taxon>Streptophyta</taxon>
        <taxon>Embryophyta</taxon>
        <taxon>Tracheophyta</taxon>
        <taxon>Spermatophyta</taxon>
        <taxon>Magnoliopsida</taxon>
        <taxon>eudicotyledons</taxon>
        <taxon>Gunneridae</taxon>
        <taxon>Pentapetalae</taxon>
        <taxon>rosids</taxon>
        <taxon>malvids</taxon>
        <taxon>Sapindales</taxon>
        <taxon>Rutaceae</taxon>
        <taxon>Aurantioideae</taxon>
        <taxon>Citrus</taxon>
    </lineage>
</organism>
<feature type="transmembrane region" description="Helical" evidence="1">
    <location>
        <begin position="51"/>
        <end position="70"/>
    </location>
</feature>